<dbReference type="Gene3D" id="1.20.1280.50">
    <property type="match status" value="1"/>
</dbReference>
<accession>A0A9X0CFX7</accession>
<dbReference type="PANTHER" id="PTHR14381:SF1">
    <property type="entry name" value="F-BOX_WD REPEAT-CONTAINING PROTEIN 4"/>
    <property type="match status" value="1"/>
</dbReference>
<dbReference type="SUPFAM" id="SSF81383">
    <property type="entry name" value="F-box domain"/>
    <property type="match status" value="1"/>
</dbReference>
<organism evidence="2 3">
    <name type="scientific">Desmophyllum pertusum</name>
    <dbReference type="NCBI Taxonomy" id="174260"/>
    <lineage>
        <taxon>Eukaryota</taxon>
        <taxon>Metazoa</taxon>
        <taxon>Cnidaria</taxon>
        <taxon>Anthozoa</taxon>
        <taxon>Hexacorallia</taxon>
        <taxon>Scleractinia</taxon>
        <taxon>Caryophylliina</taxon>
        <taxon>Caryophylliidae</taxon>
        <taxon>Desmophyllum</taxon>
    </lineage>
</organism>
<gene>
    <name evidence="2" type="primary">FBXW4</name>
    <name evidence="2" type="ORF">OS493_011917</name>
</gene>
<dbReference type="OrthoDB" id="435188at2759"/>
<dbReference type="Pfam" id="PF12937">
    <property type="entry name" value="F-box-like"/>
    <property type="match status" value="1"/>
</dbReference>
<dbReference type="InterPro" id="IPR001810">
    <property type="entry name" value="F-box_dom"/>
</dbReference>
<comment type="caution">
    <text evidence="2">The sequence shown here is derived from an EMBL/GenBank/DDBJ whole genome shotgun (WGS) entry which is preliminary data.</text>
</comment>
<name>A0A9X0CFX7_9CNID</name>
<dbReference type="AlphaFoldDB" id="A0A9X0CFX7"/>
<sequence length="140" mass="16358">MPLDQSERKCTINLNTLPDDVLFAILRYCDTRSLSVLSRVCRNLYRVARDDSIWKRIALGYINVHPSDRKCGFNWKELCRVSWKLDTWILAKDRGVIKFKCNLMPWIQLGRPQQLYVAQAADVVLYQNNNAPRDNHHGNP</sequence>
<feature type="domain" description="F-box" evidence="1">
    <location>
        <begin position="11"/>
        <end position="57"/>
    </location>
</feature>
<dbReference type="GO" id="GO:0031146">
    <property type="term" value="P:SCF-dependent proteasomal ubiquitin-dependent protein catabolic process"/>
    <property type="evidence" value="ECO:0007669"/>
    <property type="project" value="TreeGrafter"/>
</dbReference>
<reference evidence="2" key="1">
    <citation type="submission" date="2023-01" db="EMBL/GenBank/DDBJ databases">
        <title>Genome assembly of the deep-sea coral Lophelia pertusa.</title>
        <authorList>
            <person name="Herrera S."/>
            <person name="Cordes E."/>
        </authorList>
    </citation>
    <scope>NUCLEOTIDE SEQUENCE</scope>
    <source>
        <strain evidence="2">USNM1676648</strain>
        <tissue evidence="2">Polyp</tissue>
    </source>
</reference>
<dbReference type="InterPro" id="IPR052301">
    <property type="entry name" value="SCF_F-box/WD-repeat"/>
</dbReference>
<evidence type="ECO:0000259" key="1">
    <source>
        <dbReference type="PROSITE" id="PS50181"/>
    </source>
</evidence>
<proteinExistence type="predicted"/>
<keyword evidence="3" id="KW-1185">Reference proteome</keyword>
<evidence type="ECO:0000313" key="3">
    <source>
        <dbReference type="Proteomes" id="UP001163046"/>
    </source>
</evidence>
<dbReference type="EMBL" id="MU827782">
    <property type="protein sequence ID" value="KAJ7336695.1"/>
    <property type="molecule type" value="Genomic_DNA"/>
</dbReference>
<dbReference type="Proteomes" id="UP001163046">
    <property type="component" value="Unassembled WGS sequence"/>
</dbReference>
<dbReference type="InterPro" id="IPR036047">
    <property type="entry name" value="F-box-like_dom_sf"/>
</dbReference>
<protein>
    <submittedName>
        <fullName evidence="2">F-box/WD repeat-containing protein 4</fullName>
    </submittedName>
</protein>
<dbReference type="PANTHER" id="PTHR14381">
    <property type="entry name" value="DACTYLIN"/>
    <property type="match status" value="1"/>
</dbReference>
<evidence type="ECO:0000313" key="2">
    <source>
        <dbReference type="EMBL" id="KAJ7336695.1"/>
    </source>
</evidence>
<dbReference type="GO" id="GO:0019005">
    <property type="term" value="C:SCF ubiquitin ligase complex"/>
    <property type="evidence" value="ECO:0007669"/>
    <property type="project" value="TreeGrafter"/>
</dbReference>
<dbReference type="PROSITE" id="PS50181">
    <property type="entry name" value="FBOX"/>
    <property type="match status" value="1"/>
</dbReference>
<dbReference type="SMART" id="SM00256">
    <property type="entry name" value="FBOX"/>
    <property type="match status" value="1"/>
</dbReference>